<accession>A0A9P0NZQ8</accession>
<gene>
    <name evidence="6" type="ORF">ACAOBT_LOCUS5337</name>
</gene>
<dbReference type="GO" id="GO:0008270">
    <property type="term" value="F:zinc ion binding"/>
    <property type="evidence" value="ECO:0007669"/>
    <property type="project" value="UniProtKB-KW"/>
</dbReference>
<dbReference type="Gene3D" id="3.30.40.10">
    <property type="entry name" value="Zinc/RING finger domain, C3HC4 (zinc finger)"/>
    <property type="match status" value="1"/>
</dbReference>
<keyword evidence="2 4" id="KW-0863">Zinc-finger</keyword>
<reference evidence="6" key="1">
    <citation type="submission" date="2022-03" db="EMBL/GenBank/DDBJ databases">
        <authorList>
            <person name="Sayadi A."/>
        </authorList>
    </citation>
    <scope>NUCLEOTIDE SEQUENCE</scope>
</reference>
<dbReference type="AlphaFoldDB" id="A0A9P0NZQ8"/>
<proteinExistence type="predicted"/>
<evidence type="ECO:0000313" key="6">
    <source>
        <dbReference type="EMBL" id="CAH1963679.1"/>
    </source>
</evidence>
<dbReference type="InterPro" id="IPR013010">
    <property type="entry name" value="Znf_SIAH"/>
</dbReference>
<sequence>MDKRLYANVHGDIYESVPCDIFYMNRSQASINDRNEDSEAQSNVETNKCMCKNFVRGCSQIVYREDRHKHECECEFNAFKCVFSSCSFVDILPGIRNHLEKKHQIVDNNEALAVFDLHKDRVVVFCCYESIFRCLYYIYDDFVEFLVVPYGIHVQGCFFRVTVNGVSRKSPCVHWNAIALDKGVMIRKTDIETGADGRFEAKIKILYRKHYNV</sequence>
<dbReference type="PROSITE" id="PS51081">
    <property type="entry name" value="ZF_SIAH"/>
    <property type="match status" value="1"/>
</dbReference>
<dbReference type="OrthoDB" id="6768780at2759"/>
<dbReference type="SUPFAM" id="SSF49599">
    <property type="entry name" value="TRAF domain-like"/>
    <property type="match status" value="1"/>
</dbReference>
<evidence type="ECO:0000259" key="5">
    <source>
        <dbReference type="PROSITE" id="PS51081"/>
    </source>
</evidence>
<dbReference type="Pfam" id="PF21361">
    <property type="entry name" value="Sina_ZnF"/>
    <property type="match status" value="1"/>
</dbReference>
<dbReference type="EMBL" id="CAKOFQ010006709">
    <property type="protein sequence ID" value="CAH1963679.1"/>
    <property type="molecule type" value="Genomic_DNA"/>
</dbReference>
<name>A0A9P0NZQ8_ACAOB</name>
<evidence type="ECO:0000313" key="7">
    <source>
        <dbReference type="Proteomes" id="UP001152888"/>
    </source>
</evidence>
<keyword evidence="1" id="KW-0479">Metal-binding</keyword>
<keyword evidence="7" id="KW-1185">Reference proteome</keyword>
<comment type="caution">
    <text evidence="6">The sequence shown here is derived from an EMBL/GenBank/DDBJ whole genome shotgun (WGS) entry which is preliminary data.</text>
</comment>
<evidence type="ECO:0000256" key="3">
    <source>
        <dbReference type="ARBA" id="ARBA00022833"/>
    </source>
</evidence>
<organism evidence="6 7">
    <name type="scientific">Acanthoscelides obtectus</name>
    <name type="common">Bean weevil</name>
    <name type="synonym">Bruchus obtectus</name>
    <dbReference type="NCBI Taxonomy" id="200917"/>
    <lineage>
        <taxon>Eukaryota</taxon>
        <taxon>Metazoa</taxon>
        <taxon>Ecdysozoa</taxon>
        <taxon>Arthropoda</taxon>
        <taxon>Hexapoda</taxon>
        <taxon>Insecta</taxon>
        <taxon>Pterygota</taxon>
        <taxon>Neoptera</taxon>
        <taxon>Endopterygota</taxon>
        <taxon>Coleoptera</taxon>
        <taxon>Polyphaga</taxon>
        <taxon>Cucujiformia</taxon>
        <taxon>Chrysomeloidea</taxon>
        <taxon>Chrysomelidae</taxon>
        <taxon>Bruchinae</taxon>
        <taxon>Bruchini</taxon>
        <taxon>Acanthoscelides</taxon>
    </lineage>
</organism>
<keyword evidence="3" id="KW-0862">Zinc</keyword>
<feature type="domain" description="SIAH-type" evidence="5">
    <location>
        <begin position="46"/>
        <end position="104"/>
    </location>
</feature>
<dbReference type="Proteomes" id="UP001152888">
    <property type="component" value="Unassembled WGS sequence"/>
</dbReference>
<evidence type="ECO:0000256" key="1">
    <source>
        <dbReference type="ARBA" id="ARBA00022723"/>
    </source>
</evidence>
<evidence type="ECO:0000256" key="4">
    <source>
        <dbReference type="PROSITE-ProRule" id="PRU00455"/>
    </source>
</evidence>
<dbReference type="InterPro" id="IPR013083">
    <property type="entry name" value="Znf_RING/FYVE/PHD"/>
</dbReference>
<protein>
    <recommendedName>
        <fullName evidence="5">SIAH-type domain-containing protein</fullName>
    </recommendedName>
</protein>
<evidence type="ECO:0000256" key="2">
    <source>
        <dbReference type="ARBA" id="ARBA00022771"/>
    </source>
</evidence>